<dbReference type="EMBL" id="WNME01000004">
    <property type="protein sequence ID" value="MUB63061.1"/>
    <property type="molecule type" value="Genomic_DNA"/>
</dbReference>
<dbReference type="GO" id="GO:0016787">
    <property type="term" value="F:hydrolase activity"/>
    <property type="evidence" value="ECO:0007669"/>
    <property type="project" value="UniProtKB-KW"/>
</dbReference>
<dbReference type="InterPro" id="IPR010905">
    <property type="entry name" value="Glyco_hydro_88"/>
</dbReference>
<dbReference type="PANTHER" id="PTHR33886:SF8">
    <property type="entry name" value="UNSATURATED RHAMNOGALACTURONAN HYDROLASE (EUROFUNG)"/>
    <property type="match status" value="1"/>
</dbReference>
<reference evidence="3 4" key="1">
    <citation type="submission" date="2019-09" db="EMBL/GenBank/DDBJ databases">
        <title>Draft genome sequencing of Hungatella hathewayi 123Y-2.</title>
        <authorList>
            <person name="Lv Q."/>
            <person name="Li S."/>
        </authorList>
    </citation>
    <scope>NUCLEOTIDE SEQUENCE [LARGE SCALE GENOMIC DNA]</scope>
    <source>
        <strain evidence="3 4">123Y-2</strain>
    </source>
</reference>
<evidence type="ECO:0000313" key="3">
    <source>
        <dbReference type="EMBL" id="MUB63061.1"/>
    </source>
</evidence>
<evidence type="ECO:0000313" key="4">
    <source>
        <dbReference type="Proteomes" id="UP000434223"/>
    </source>
</evidence>
<dbReference type="GO" id="GO:0005975">
    <property type="term" value="P:carbohydrate metabolic process"/>
    <property type="evidence" value="ECO:0007669"/>
    <property type="project" value="InterPro"/>
</dbReference>
<proteinExistence type="predicted"/>
<comment type="caution">
    <text evidence="3">The sequence shown here is derived from an EMBL/GenBank/DDBJ whole genome shotgun (WGS) entry which is preliminary data.</text>
</comment>
<dbReference type="Proteomes" id="UP001055091">
    <property type="component" value="Unassembled WGS sequence"/>
</dbReference>
<dbReference type="PANTHER" id="PTHR33886">
    <property type="entry name" value="UNSATURATED RHAMNOGALACTURONAN HYDROLASE (EUROFUNG)"/>
    <property type="match status" value="1"/>
</dbReference>
<dbReference type="InterPro" id="IPR012341">
    <property type="entry name" value="6hp_glycosidase-like_sf"/>
</dbReference>
<evidence type="ECO:0000313" key="2">
    <source>
        <dbReference type="EMBL" id="GKG99601.1"/>
    </source>
</evidence>
<keyword evidence="1 3" id="KW-0378">Hydrolase</keyword>
<dbReference type="InterPro" id="IPR008928">
    <property type="entry name" value="6-hairpin_glycosidase_sf"/>
</dbReference>
<dbReference type="Pfam" id="PF07470">
    <property type="entry name" value="Glyco_hydro_88"/>
    <property type="match status" value="1"/>
</dbReference>
<name>A0A174MSE1_9FIRM</name>
<organism evidence="3 4">
    <name type="scientific">Hungatella hathewayi</name>
    <dbReference type="NCBI Taxonomy" id="154046"/>
    <lineage>
        <taxon>Bacteria</taxon>
        <taxon>Bacillati</taxon>
        <taxon>Bacillota</taxon>
        <taxon>Clostridia</taxon>
        <taxon>Lachnospirales</taxon>
        <taxon>Lachnospiraceae</taxon>
        <taxon>Hungatella</taxon>
    </lineage>
</organism>
<dbReference type="RefSeq" id="WP_006776311.1">
    <property type="nucleotide sequence ID" value="NZ_BQNJ01000001.1"/>
</dbReference>
<sequence length="371" mass="41294">MDREVISQKIDLVVDRLMALGGADYAKDKMADSGNRFTGLIERDFGIEEWDWPQGLGLYGLIKCLQGKKHNRYMEFLDHWFQRNIALGLPSKNINTTAPYLALLPLSELTGNQIYRQMCTERAEWLMNTLPRTKYEVFQHVTSAFGDRNGVNLHDGEIWVDTLVMAVLFLNQAGCKLGRPEYSQEALYQYLSHIKYLFDRSNSLIHHGWTFHGNNNFGGVYWCRGNAWFTYGIPCLLADSDDSISPGIFRYLVNTWKAQVDTLVSLQDHNGLWHTVLDDPASYCEVSGSSAIAAGILKGIHLGILDSSYLPTAELAISAVCDNIAADGTVLNVSAGTGIGMNADHYKNIVIKPMAYGQSLAILALTEALEG</sequence>
<protein>
    <submittedName>
        <fullName evidence="3">Glycoside hydrolase family 105 protein</fullName>
    </submittedName>
    <submittedName>
        <fullName evidence="2">Glycosyl hydrolase</fullName>
    </submittedName>
</protein>
<dbReference type="Proteomes" id="UP000434223">
    <property type="component" value="Unassembled WGS sequence"/>
</dbReference>
<dbReference type="Gene3D" id="1.50.10.10">
    <property type="match status" value="1"/>
</dbReference>
<dbReference type="SUPFAM" id="SSF48208">
    <property type="entry name" value="Six-hairpin glycosidases"/>
    <property type="match status" value="1"/>
</dbReference>
<reference evidence="2" key="2">
    <citation type="submission" date="2022-01" db="EMBL/GenBank/DDBJ databases">
        <title>Novel bile acid biosynthetic pathways are enriched in the microbiome of centenarians.</title>
        <authorList>
            <person name="Sato Y."/>
            <person name="Atarashi K."/>
            <person name="Plichta R.D."/>
            <person name="Arai Y."/>
            <person name="Sasajima S."/>
            <person name="Kearney M.S."/>
            <person name="Suda W."/>
            <person name="Takeshita K."/>
            <person name="Sasaki T."/>
            <person name="Okamoto S."/>
            <person name="Skelly N.A."/>
            <person name="Okamura Y."/>
            <person name="Vlamakis H."/>
            <person name="Li Y."/>
            <person name="Tanoue T."/>
            <person name="Takei H."/>
            <person name="Nittono H."/>
            <person name="Narushima S."/>
            <person name="Irie J."/>
            <person name="Itoh H."/>
            <person name="Moriya K."/>
            <person name="Sugiura Y."/>
            <person name="Suematsu M."/>
            <person name="Moritoki N."/>
            <person name="Shibata S."/>
            <person name="Littman R.D."/>
            <person name="Fischbach A.M."/>
            <person name="Uwamino Y."/>
            <person name="Inoue T."/>
            <person name="Honda A."/>
            <person name="Hattori M."/>
            <person name="Murai T."/>
            <person name="Xavier J.R."/>
            <person name="Hirose N."/>
            <person name="Honda K."/>
        </authorList>
    </citation>
    <scope>NUCLEOTIDE SEQUENCE</scope>
    <source>
        <strain evidence="2">CE91-St55</strain>
    </source>
</reference>
<dbReference type="InterPro" id="IPR052043">
    <property type="entry name" value="PolySaccharide_Degr_Enz"/>
</dbReference>
<dbReference type="OrthoDB" id="9812931at2"/>
<dbReference type="AlphaFoldDB" id="A0A174MSE1"/>
<dbReference type="GeneID" id="93151526"/>
<gene>
    <name evidence="2" type="ORF">CE91St55_15830</name>
    <name evidence="3" type="ORF">GNE07_08305</name>
</gene>
<evidence type="ECO:0000256" key="1">
    <source>
        <dbReference type="ARBA" id="ARBA00022801"/>
    </source>
</evidence>
<dbReference type="EMBL" id="BQNJ01000001">
    <property type="protein sequence ID" value="GKG99601.1"/>
    <property type="molecule type" value="Genomic_DNA"/>
</dbReference>
<accession>A0A174MSE1</accession>